<evidence type="ECO:0000313" key="2">
    <source>
        <dbReference type="EMBL" id="SKB40351.1"/>
    </source>
</evidence>
<proteinExistence type="predicted"/>
<dbReference type="PANTHER" id="PTHR37308">
    <property type="entry name" value="INTEGRAL MEMBRANE PROTEIN"/>
    <property type="match status" value="1"/>
</dbReference>
<feature type="transmembrane region" description="Helical" evidence="1">
    <location>
        <begin position="320"/>
        <end position="340"/>
    </location>
</feature>
<dbReference type="AlphaFoldDB" id="A0A1T5AZ72"/>
<sequence length="350" mass="39481">MPQKAQIKPMQQTRTFTDKVLLVLKGLAMGAANKVPGVSGGVVAFVAGFYEEFIYSLQKINYKAFILLINGRFRSLYHYTNGRFLSLLILGMLISYFSVSKILDYLILHYELYVWASFFGMIIGSIYYISKDFDEWSKRSLLFVFLGIIVGVAISFLEPAKENDNLWFVFFCGIVGVSGMTLPGLSGSFILILFGNYVLLLVDSVNALYDTMADLIVLDFSFINDADRTRLLEVLLVFGAGSLAGLVTLSHFLGYVLKHYKKDTFASIIGFITGSLGVVWPWKEKIFKLDKSGEVILDSQGNGVIDYYDRYFPTFTTAETWLAIFFIFVGILIVLGLAWYEKKNQKPAKR</sequence>
<feature type="transmembrane region" description="Helical" evidence="1">
    <location>
        <begin position="234"/>
        <end position="257"/>
    </location>
</feature>
<feature type="transmembrane region" description="Helical" evidence="1">
    <location>
        <begin position="112"/>
        <end position="129"/>
    </location>
</feature>
<feature type="transmembrane region" description="Helical" evidence="1">
    <location>
        <begin position="189"/>
        <end position="209"/>
    </location>
</feature>
<accession>A0A1T5AZ72</accession>
<keyword evidence="3" id="KW-1185">Reference proteome</keyword>
<dbReference type="STRING" id="241145.SAMN05660776_0990"/>
<keyword evidence="1" id="KW-1133">Transmembrane helix</keyword>
<feature type="transmembrane region" description="Helical" evidence="1">
    <location>
        <begin position="264"/>
        <end position="282"/>
    </location>
</feature>
<dbReference type="Proteomes" id="UP000190230">
    <property type="component" value="Unassembled WGS sequence"/>
</dbReference>
<evidence type="ECO:0000256" key="1">
    <source>
        <dbReference type="SAM" id="Phobius"/>
    </source>
</evidence>
<evidence type="ECO:0000313" key="3">
    <source>
        <dbReference type="Proteomes" id="UP000190230"/>
    </source>
</evidence>
<name>A0A1T5AZ72_9FLAO</name>
<dbReference type="InterPro" id="IPR007163">
    <property type="entry name" value="VCA0040-like"/>
</dbReference>
<gene>
    <name evidence="2" type="ORF">SAMN05660776_0990</name>
</gene>
<dbReference type="Pfam" id="PF04018">
    <property type="entry name" value="VCA0040-like"/>
    <property type="match status" value="1"/>
</dbReference>
<reference evidence="3" key="1">
    <citation type="submission" date="2017-02" db="EMBL/GenBank/DDBJ databases">
        <authorList>
            <person name="Varghese N."/>
            <person name="Submissions S."/>
        </authorList>
    </citation>
    <scope>NUCLEOTIDE SEQUENCE [LARGE SCALE GENOMIC DNA]</scope>
    <source>
        <strain evidence="3">DSM 23405</strain>
    </source>
</reference>
<keyword evidence="1" id="KW-0472">Membrane</keyword>
<organism evidence="2 3">
    <name type="scientific">Salegentibacter holothuriorum</name>
    <dbReference type="NCBI Taxonomy" id="241145"/>
    <lineage>
        <taxon>Bacteria</taxon>
        <taxon>Pseudomonadati</taxon>
        <taxon>Bacteroidota</taxon>
        <taxon>Flavobacteriia</taxon>
        <taxon>Flavobacteriales</taxon>
        <taxon>Flavobacteriaceae</taxon>
        <taxon>Salegentibacter</taxon>
    </lineage>
</organism>
<protein>
    <submittedName>
        <fullName evidence="2">Uncharacterized membrane protein</fullName>
    </submittedName>
</protein>
<feature type="transmembrane region" description="Helical" evidence="1">
    <location>
        <begin position="141"/>
        <end position="160"/>
    </location>
</feature>
<keyword evidence="1" id="KW-0812">Transmembrane</keyword>
<dbReference type="PANTHER" id="PTHR37308:SF1">
    <property type="entry name" value="POLYPRENYL-PHOSPHATE TRANSPORTER"/>
    <property type="match status" value="1"/>
</dbReference>
<feature type="transmembrane region" description="Helical" evidence="1">
    <location>
        <begin position="82"/>
        <end position="100"/>
    </location>
</feature>
<dbReference type="EMBL" id="FUYY01000001">
    <property type="protein sequence ID" value="SKB40351.1"/>
    <property type="molecule type" value="Genomic_DNA"/>
</dbReference>